<dbReference type="KEGG" id="wch:wcw_1737"/>
<dbReference type="Proteomes" id="UP000001505">
    <property type="component" value="Chromosome"/>
</dbReference>
<dbReference type="GO" id="GO:0032259">
    <property type="term" value="P:methylation"/>
    <property type="evidence" value="ECO:0007669"/>
    <property type="project" value="UniProtKB-KW"/>
</dbReference>
<dbReference type="Gene3D" id="3.20.20.210">
    <property type="match status" value="2"/>
</dbReference>
<gene>
    <name evidence="2" type="primary">metE1</name>
    <name evidence="2" type="ordered locus">wcw_1737</name>
</gene>
<keyword evidence="2" id="KW-0808">Transferase</keyword>
<name>D6YSN3_WADCW</name>
<protein>
    <submittedName>
        <fullName evidence="2">5-methyltetrahydropteroyltriglutamate--homocysteine methyltransferase</fullName>
        <ecNumber evidence="2">2.1.1.14</ecNumber>
    </submittedName>
</protein>
<dbReference type="SUPFAM" id="SSF51726">
    <property type="entry name" value="UROD/MetE-like"/>
    <property type="match status" value="1"/>
</dbReference>
<organism evidence="2 3">
    <name type="scientific">Waddlia chondrophila (strain ATCC VR-1470 / WSU 86-1044)</name>
    <dbReference type="NCBI Taxonomy" id="716544"/>
    <lineage>
        <taxon>Bacteria</taxon>
        <taxon>Pseudomonadati</taxon>
        <taxon>Chlamydiota</taxon>
        <taxon>Chlamydiia</taxon>
        <taxon>Parachlamydiales</taxon>
        <taxon>Waddliaceae</taxon>
        <taxon>Waddlia</taxon>
    </lineage>
</organism>
<reference evidence="2 3" key="1">
    <citation type="journal article" date="2010" name="PLoS ONE">
        <title>The Waddlia genome: a window into chlamydial biology.</title>
        <authorList>
            <person name="Bertelli C."/>
            <person name="Collyn F."/>
            <person name="Croxatto A."/>
            <person name="Ruckert C."/>
            <person name="Polkinghorne A."/>
            <person name="Kebbi-Beghdadi C."/>
            <person name="Goesmann A."/>
            <person name="Vaughan L."/>
            <person name="Greub G."/>
        </authorList>
    </citation>
    <scope>NUCLEOTIDE SEQUENCE [LARGE SCALE GENOMIC DNA]</scope>
    <source>
        <strain evidence="3">ATCC VR-1470 / WSU 86-1044</strain>
    </source>
</reference>
<dbReference type="GO" id="GO:0003871">
    <property type="term" value="F:5-methyltetrahydropteroyltriglutamate-homocysteine S-methyltransferase activity"/>
    <property type="evidence" value="ECO:0007669"/>
    <property type="project" value="UniProtKB-EC"/>
</dbReference>
<dbReference type="AlphaFoldDB" id="D6YSN3"/>
<evidence type="ECO:0000313" key="2">
    <source>
        <dbReference type="EMBL" id="ADI39078.1"/>
    </source>
</evidence>
<keyword evidence="3" id="KW-1185">Reference proteome</keyword>
<dbReference type="RefSeq" id="WP_013182782.1">
    <property type="nucleotide sequence ID" value="NC_014225.1"/>
</dbReference>
<dbReference type="Pfam" id="PF08267">
    <property type="entry name" value="Meth_synt_1"/>
    <property type="match status" value="1"/>
</dbReference>
<dbReference type="InterPro" id="IPR013215">
    <property type="entry name" value="Cbl-indep_Met_Synth_N"/>
</dbReference>
<dbReference type="EC" id="2.1.1.14" evidence="2"/>
<accession>D6YSN3</accession>
<dbReference type="GO" id="GO:0008652">
    <property type="term" value="P:amino acid biosynthetic process"/>
    <property type="evidence" value="ECO:0007669"/>
    <property type="project" value="InterPro"/>
</dbReference>
<dbReference type="InterPro" id="IPR038071">
    <property type="entry name" value="UROD/MetE-like_sf"/>
</dbReference>
<evidence type="ECO:0000313" key="3">
    <source>
        <dbReference type="Proteomes" id="UP000001505"/>
    </source>
</evidence>
<keyword evidence="2" id="KW-0489">Methyltransferase</keyword>
<proteinExistence type="predicted"/>
<dbReference type="OrthoDB" id="244285at2"/>
<sequence length="298" mass="34820">MSIILWGQYPRSEQLVQATRDWDRKRIDSEALQKIQANDRKELMKLQEGFHYLSTGQFHWEDLIRPLTHLSSTFSSGALTRFFETNTFWRTIEGDGEIDLKRTSDWIEDYFPQIIPDKTLYSFPFWFLFQHFSSGLLLDAFIPLFERLPKGLLVFIEPCIGWQPISKSDKQQARNFLERLKKQVESPIVLATISQNIGKELDDLYSLPVDGIAIDFYRNAIEDVLPTFPKDKLLIAGIIDTDSALLEEKEILLQFKQQAETYIPKENLYFSYNAQAELLPRKVMDAKVRNLRESLQSQ</sequence>
<feature type="domain" description="Cobalamin-independent methionine synthase MetE N-terminal" evidence="1">
    <location>
        <begin position="157"/>
        <end position="240"/>
    </location>
</feature>
<dbReference type="EMBL" id="CP001928">
    <property type="protein sequence ID" value="ADI39078.1"/>
    <property type="molecule type" value="Genomic_DNA"/>
</dbReference>
<dbReference type="eggNOG" id="COG0620">
    <property type="taxonomic scope" value="Bacteria"/>
</dbReference>
<dbReference type="STRING" id="716544.wcw_1737"/>
<evidence type="ECO:0000259" key="1">
    <source>
        <dbReference type="Pfam" id="PF08267"/>
    </source>
</evidence>
<dbReference type="GO" id="GO:0008270">
    <property type="term" value="F:zinc ion binding"/>
    <property type="evidence" value="ECO:0007669"/>
    <property type="project" value="InterPro"/>
</dbReference>
<dbReference type="HOGENOM" id="CLU_893965_0_0_0"/>